<name>A0A1I0C0X5_9FIRM</name>
<feature type="transmembrane region" description="Helical" evidence="8">
    <location>
        <begin position="66"/>
        <end position="85"/>
    </location>
</feature>
<evidence type="ECO:0000256" key="6">
    <source>
        <dbReference type="ARBA" id="ARBA00022989"/>
    </source>
</evidence>
<feature type="transmembrane region" description="Helical" evidence="8">
    <location>
        <begin position="137"/>
        <end position="158"/>
    </location>
</feature>
<organism evidence="9 10">
    <name type="scientific">Enterocloster lavalensis</name>
    <dbReference type="NCBI Taxonomy" id="460384"/>
    <lineage>
        <taxon>Bacteria</taxon>
        <taxon>Bacillati</taxon>
        <taxon>Bacillota</taxon>
        <taxon>Clostridia</taxon>
        <taxon>Lachnospirales</taxon>
        <taxon>Lachnospiraceae</taxon>
        <taxon>Enterocloster</taxon>
    </lineage>
</organism>
<feature type="transmembrane region" description="Helical" evidence="8">
    <location>
        <begin position="106"/>
        <end position="125"/>
    </location>
</feature>
<feature type="transmembrane region" description="Helical" evidence="8">
    <location>
        <begin position="450"/>
        <end position="473"/>
    </location>
</feature>
<dbReference type="GO" id="GO:0008360">
    <property type="term" value="P:regulation of cell shape"/>
    <property type="evidence" value="ECO:0007669"/>
    <property type="project" value="UniProtKB-KW"/>
</dbReference>
<dbReference type="PANTHER" id="PTHR30250:SF21">
    <property type="entry name" value="LIPID II FLIPPASE MURJ"/>
    <property type="match status" value="1"/>
</dbReference>
<reference evidence="10" key="1">
    <citation type="submission" date="2016-10" db="EMBL/GenBank/DDBJ databases">
        <authorList>
            <person name="Varghese N."/>
            <person name="Submissions S."/>
        </authorList>
    </citation>
    <scope>NUCLEOTIDE SEQUENCE [LARGE SCALE GENOMIC DNA]</scope>
    <source>
        <strain evidence="10">NLAE-zl-G277</strain>
    </source>
</reference>
<comment type="subcellular location">
    <subcellularLocation>
        <location evidence="1">Cell membrane</location>
        <topology evidence="1">Multi-pass membrane protein</topology>
    </subcellularLocation>
</comment>
<accession>A0A1I0C0X5</accession>
<keyword evidence="3 8" id="KW-0812">Transmembrane</keyword>
<feature type="transmembrane region" description="Helical" evidence="8">
    <location>
        <begin position="22"/>
        <end position="46"/>
    </location>
</feature>
<sequence>MSATTKEQTGNKKAPTPGGKKAANFVIQGSILAIAGIVVRLIGMLYRIPLINIIGKKGNGYYTSSYGVYNILLILSSYSMPVAVSKMVATRIAREEHQNSRRILRAALVYATVIGGVAAAVLWFGAETFAQLIKTPFSMYALKTLAPTIWIMAYLGVLRGYFQGTGSMVPTAISQILEQIVNAIVSVGAAALLFRIGTSMNQATGATEYSYALGAAGGTIGTGAGALTALIFFMFLTMSRAPERRRLAEADVSGRRESYRQLAHTLTLTILPIVLSSTVYNISNVLDNYFFGQGMDYLGSSEAAIATLWGILGQYQLLFNIPVAVSNALSSSLIPSLSRAVASGNREQTLERIDAAVRFSMVIAIPAAVGLTVLSAPINNLLFGSEDNLTVIRLTMAGSLAVVFYSLSTVTNAILQGLNHMNVPLRNACISLALHVAALEAMLLGAKWGIYSVVFANILFAFFMCLLNGAAIARIAGYRQEYRRTFVAPGVSALFMGAAAYAVYRLIRLAVPTGAADRRLWLVVQVLPAILAAVVVYGVLLVKFKGVGRKELSAMPGGRRLIPLLERARLL</sequence>
<keyword evidence="7 8" id="KW-0472">Membrane</keyword>
<feature type="transmembrane region" description="Helical" evidence="8">
    <location>
        <begin position="179"/>
        <end position="197"/>
    </location>
</feature>
<feature type="transmembrane region" description="Helical" evidence="8">
    <location>
        <begin position="209"/>
        <end position="236"/>
    </location>
</feature>
<dbReference type="InterPro" id="IPR004268">
    <property type="entry name" value="MurJ"/>
</dbReference>
<feature type="transmembrane region" description="Helical" evidence="8">
    <location>
        <begin position="427"/>
        <end position="444"/>
    </location>
</feature>
<feature type="transmembrane region" description="Helical" evidence="8">
    <location>
        <begin position="390"/>
        <end position="415"/>
    </location>
</feature>
<gene>
    <name evidence="9" type="ORF">SAMN05216313_102233</name>
</gene>
<evidence type="ECO:0000313" key="9">
    <source>
        <dbReference type="EMBL" id="SET12990.1"/>
    </source>
</evidence>
<dbReference type="InterPro" id="IPR024923">
    <property type="entry name" value="PG_synth_SpoVB"/>
</dbReference>
<evidence type="ECO:0000256" key="8">
    <source>
        <dbReference type="SAM" id="Phobius"/>
    </source>
</evidence>
<feature type="transmembrane region" description="Helical" evidence="8">
    <location>
        <begin position="519"/>
        <end position="542"/>
    </location>
</feature>
<feature type="transmembrane region" description="Helical" evidence="8">
    <location>
        <begin position="485"/>
        <end position="507"/>
    </location>
</feature>
<evidence type="ECO:0000256" key="5">
    <source>
        <dbReference type="ARBA" id="ARBA00022984"/>
    </source>
</evidence>
<evidence type="ECO:0000256" key="7">
    <source>
        <dbReference type="ARBA" id="ARBA00023136"/>
    </source>
</evidence>
<dbReference type="PANTHER" id="PTHR30250">
    <property type="entry name" value="PST FAMILY PREDICTED COLANIC ACID TRANSPORTER"/>
    <property type="match status" value="1"/>
</dbReference>
<dbReference type="Proteomes" id="UP000198508">
    <property type="component" value="Unassembled WGS sequence"/>
</dbReference>
<dbReference type="Pfam" id="PF03023">
    <property type="entry name" value="MurJ"/>
    <property type="match status" value="1"/>
</dbReference>
<keyword evidence="5" id="KW-0573">Peptidoglycan synthesis</keyword>
<keyword evidence="10" id="KW-1185">Reference proteome</keyword>
<dbReference type="CDD" id="cd13124">
    <property type="entry name" value="MATE_SpoVB_like"/>
    <property type="match status" value="1"/>
</dbReference>
<dbReference type="RefSeq" id="WP_092360835.1">
    <property type="nucleotide sequence ID" value="NZ_CAKXUV010000056.1"/>
</dbReference>
<dbReference type="GeneID" id="93277189"/>
<evidence type="ECO:0000313" key="10">
    <source>
        <dbReference type="Proteomes" id="UP000198508"/>
    </source>
</evidence>
<protein>
    <submittedName>
        <fullName evidence="9">Stage V sporulation protein B</fullName>
    </submittedName>
</protein>
<evidence type="ECO:0000256" key="1">
    <source>
        <dbReference type="ARBA" id="ARBA00004651"/>
    </source>
</evidence>
<dbReference type="GO" id="GO:0009252">
    <property type="term" value="P:peptidoglycan biosynthetic process"/>
    <property type="evidence" value="ECO:0007669"/>
    <property type="project" value="UniProtKB-KW"/>
</dbReference>
<feature type="transmembrane region" description="Helical" evidence="8">
    <location>
        <begin position="355"/>
        <end position="378"/>
    </location>
</feature>
<dbReference type="AlphaFoldDB" id="A0A1I0C0X5"/>
<proteinExistence type="predicted"/>
<dbReference type="PIRSF" id="PIRSF038958">
    <property type="entry name" value="PG_synth_SpoVB"/>
    <property type="match status" value="1"/>
</dbReference>
<dbReference type="InterPro" id="IPR050833">
    <property type="entry name" value="Poly_Biosynth_Transport"/>
</dbReference>
<keyword evidence="4" id="KW-0133">Cell shape</keyword>
<dbReference type="GO" id="GO:0005886">
    <property type="term" value="C:plasma membrane"/>
    <property type="evidence" value="ECO:0007669"/>
    <property type="project" value="UniProtKB-SubCell"/>
</dbReference>
<dbReference type="STRING" id="460384.SAMN05216313_102233"/>
<keyword evidence="6 8" id="KW-1133">Transmembrane helix</keyword>
<evidence type="ECO:0000256" key="4">
    <source>
        <dbReference type="ARBA" id="ARBA00022960"/>
    </source>
</evidence>
<evidence type="ECO:0000256" key="2">
    <source>
        <dbReference type="ARBA" id="ARBA00022475"/>
    </source>
</evidence>
<evidence type="ECO:0000256" key="3">
    <source>
        <dbReference type="ARBA" id="ARBA00022692"/>
    </source>
</evidence>
<dbReference type="EMBL" id="FOIM01000002">
    <property type="protein sequence ID" value="SET12990.1"/>
    <property type="molecule type" value="Genomic_DNA"/>
</dbReference>
<keyword evidence="2" id="KW-1003">Cell membrane</keyword>